<name>A0AAN8ZXR5_HALRR</name>
<dbReference type="GO" id="GO:0000379">
    <property type="term" value="P:tRNA-type intron splice site recognition and cleavage"/>
    <property type="evidence" value="ECO:0007669"/>
    <property type="project" value="UniProtKB-UniRule"/>
</dbReference>
<dbReference type="InterPro" id="IPR011856">
    <property type="entry name" value="tRNA_endonuc-like_dom_sf"/>
</dbReference>
<dbReference type="PANTHER" id="PTHR13070:SF0">
    <property type="entry name" value="TRNA-SPLICING ENDONUCLEASE SUBUNIT SEN34"/>
    <property type="match status" value="1"/>
</dbReference>
<feature type="active site" evidence="5">
    <location>
        <position position="230"/>
    </location>
</feature>
<keyword evidence="8" id="KW-0540">Nuclease</keyword>
<keyword evidence="9" id="KW-1185">Reference proteome</keyword>
<keyword evidence="8" id="KW-0378">Hydrolase</keyword>
<evidence type="ECO:0000256" key="5">
    <source>
        <dbReference type="PIRSR" id="PIRSR017250-50"/>
    </source>
</evidence>
<accession>A0AAN8ZXR5</accession>
<dbReference type="Proteomes" id="UP001381693">
    <property type="component" value="Unassembled WGS sequence"/>
</dbReference>
<dbReference type="AlphaFoldDB" id="A0AAN8ZXR5"/>
<reference evidence="8 9" key="1">
    <citation type="submission" date="2023-11" db="EMBL/GenBank/DDBJ databases">
        <title>Halocaridina rubra genome assembly.</title>
        <authorList>
            <person name="Smith C."/>
        </authorList>
    </citation>
    <scope>NUCLEOTIDE SEQUENCE [LARGE SCALE GENOMIC DNA]</scope>
    <source>
        <strain evidence="8">EP-1</strain>
        <tissue evidence="8">Whole</tissue>
    </source>
</reference>
<dbReference type="Gene3D" id="3.40.1350.10">
    <property type="match status" value="1"/>
</dbReference>
<evidence type="ECO:0000256" key="2">
    <source>
        <dbReference type="ARBA" id="ARBA00022694"/>
    </source>
</evidence>
<dbReference type="EMBL" id="JAXCGZ010018889">
    <property type="protein sequence ID" value="KAK7067269.1"/>
    <property type="molecule type" value="Genomic_DNA"/>
</dbReference>
<feature type="active site" evidence="5">
    <location>
        <position position="269"/>
    </location>
</feature>
<proteinExistence type="inferred from homology"/>
<evidence type="ECO:0000313" key="9">
    <source>
        <dbReference type="Proteomes" id="UP001381693"/>
    </source>
</evidence>
<gene>
    <name evidence="8" type="primary">TSEN34</name>
    <name evidence="8" type="ORF">SK128_021280</name>
</gene>
<dbReference type="InterPro" id="IPR006677">
    <property type="entry name" value="tRNA_intron_Endonuc_cat-like"/>
</dbReference>
<dbReference type="Pfam" id="PF01974">
    <property type="entry name" value="tRNA_int_endo"/>
    <property type="match status" value="1"/>
</dbReference>
<feature type="active site" evidence="5">
    <location>
        <position position="238"/>
    </location>
</feature>
<comment type="function">
    <text evidence="4">Constitutes one of the two catalytic subunit of the tRNA-splicing endonuclease complex, a complex responsible for identification and cleavage of the splice sites in pre-tRNA. It cleaves pre-tRNA at the 5'- and 3'-splice sites to release the intron. The products are an intron and two tRNA half-molecules bearing 2',3'-cyclic phosphate and 5'-OH termini. There are no conserved sequences at the splice sites, but the intron is invariably located at the same site in the gene, placing the splice sites an invariant distance from the constant structural features of the tRNA body.</text>
</comment>
<dbReference type="CDD" id="cd22363">
    <property type="entry name" value="tRNA-intron_lyase_C"/>
    <property type="match status" value="1"/>
</dbReference>
<dbReference type="EC" id="4.6.1.16" evidence="4"/>
<feature type="domain" description="TSEN34 N-terminal" evidence="7">
    <location>
        <begin position="10"/>
        <end position="78"/>
    </location>
</feature>
<keyword evidence="3 4" id="KW-0456">Lyase</keyword>
<evidence type="ECO:0000313" key="8">
    <source>
        <dbReference type="EMBL" id="KAK7067269.1"/>
    </source>
</evidence>
<keyword evidence="8" id="KW-0255">Endonuclease</keyword>
<dbReference type="PIRSF" id="PIRSF017250">
    <property type="entry name" value="tRNA_splic_SEN34"/>
    <property type="match status" value="1"/>
</dbReference>
<organism evidence="8 9">
    <name type="scientific">Halocaridina rubra</name>
    <name type="common">Hawaiian red shrimp</name>
    <dbReference type="NCBI Taxonomy" id="373956"/>
    <lineage>
        <taxon>Eukaryota</taxon>
        <taxon>Metazoa</taxon>
        <taxon>Ecdysozoa</taxon>
        <taxon>Arthropoda</taxon>
        <taxon>Crustacea</taxon>
        <taxon>Multicrustacea</taxon>
        <taxon>Malacostraca</taxon>
        <taxon>Eumalacostraca</taxon>
        <taxon>Eucarida</taxon>
        <taxon>Decapoda</taxon>
        <taxon>Pleocyemata</taxon>
        <taxon>Caridea</taxon>
        <taxon>Atyoidea</taxon>
        <taxon>Atyidae</taxon>
        <taxon>Halocaridina</taxon>
    </lineage>
</organism>
<dbReference type="GO" id="GO:0003676">
    <property type="term" value="F:nucleic acid binding"/>
    <property type="evidence" value="ECO:0007669"/>
    <property type="project" value="InterPro"/>
</dbReference>
<evidence type="ECO:0000256" key="4">
    <source>
        <dbReference type="PIRNR" id="PIRNR017250"/>
    </source>
</evidence>
<comment type="similarity">
    <text evidence="1 4">Belongs to the tRNA-intron endonuclease family.</text>
</comment>
<evidence type="ECO:0000259" key="7">
    <source>
        <dbReference type="Pfam" id="PF26577"/>
    </source>
</evidence>
<evidence type="ECO:0000259" key="6">
    <source>
        <dbReference type="Pfam" id="PF01974"/>
    </source>
</evidence>
<dbReference type="Pfam" id="PF26577">
    <property type="entry name" value="TSEN34_N"/>
    <property type="match status" value="1"/>
</dbReference>
<dbReference type="InterPro" id="IPR006676">
    <property type="entry name" value="tRNA_splic"/>
</dbReference>
<protein>
    <recommendedName>
        <fullName evidence="4">tRNA-splicing endonuclease subunit Sen34</fullName>
        <ecNumber evidence="4">4.6.1.16</ecNumber>
    </recommendedName>
</protein>
<comment type="caution">
    <text evidence="8">The sequence shown here is derived from an EMBL/GenBank/DDBJ whole genome shotgun (WGS) entry which is preliminary data.</text>
</comment>
<dbReference type="PANTHER" id="PTHR13070">
    <property type="entry name" value="TRNA-SPLICING ENDONUCLEASE SUBUNIT SEN34-RELATED"/>
    <property type="match status" value="1"/>
</dbReference>
<sequence length="294" mass="33385">MADPDESRVISIAISHGQGHLWNAIDVHHARTSFRIVGHMVGSLPRHPHQSSMLGLPLWLMPEEVTLLLEKGFGKAVSYKEALQCPSSQIVDIYNKMRAKSYNEQILAAAKQRKQEIERVADIILEGKLKKLQKQAKNNPSGSQETNFGLSREKVIEMECEKIPVLPEHQHVIQIFTEHPMIDDVPSREVQWSIPSNVIDKLRYAVYKDLWEKDYYITSGIKFGGDFLVYKGDPILYHASFIVKCVQDMNLVGKCDLMTLARLGNSTKKSVVFAFLGSDRVQYKSFQLVEDESS</sequence>
<dbReference type="InterPro" id="IPR059049">
    <property type="entry name" value="TSEN34_N"/>
</dbReference>
<dbReference type="InterPro" id="IPR036167">
    <property type="entry name" value="tRNA_intron_Endo_cat-like_sf"/>
</dbReference>
<dbReference type="GO" id="GO:0000214">
    <property type="term" value="C:tRNA-intron endonuclease complex"/>
    <property type="evidence" value="ECO:0007669"/>
    <property type="project" value="UniProtKB-UniRule"/>
</dbReference>
<dbReference type="GO" id="GO:0000213">
    <property type="term" value="F:tRNA-intron lyase activity"/>
    <property type="evidence" value="ECO:0007669"/>
    <property type="project" value="UniProtKB-UniRule"/>
</dbReference>
<dbReference type="SUPFAM" id="SSF53032">
    <property type="entry name" value="tRNA-intron endonuclease catalytic domain-like"/>
    <property type="match status" value="1"/>
</dbReference>
<evidence type="ECO:0000256" key="3">
    <source>
        <dbReference type="ARBA" id="ARBA00023239"/>
    </source>
</evidence>
<keyword evidence="2 4" id="KW-0819">tRNA processing</keyword>
<evidence type="ECO:0000256" key="1">
    <source>
        <dbReference type="ARBA" id="ARBA00008078"/>
    </source>
</evidence>
<dbReference type="NCBIfam" id="TIGR00324">
    <property type="entry name" value="endA"/>
    <property type="match status" value="1"/>
</dbReference>
<dbReference type="InterPro" id="IPR016690">
    <property type="entry name" value="TSEN34"/>
</dbReference>
<feature type="domain" description="tRNA intron endonuclease catalytic" evidence="6">
    <location>
        <begin position="202"/>
        <end position="282"/>
    </location>
</feature>